<dbReference type="OrthoDB" id="7816979at2"/>
<dbReference type="RefSeq" id="WP_093097066.1">
    <property type="nucleotide sequence ID" value="NZ_FOTQ01000018.1"/>
</dbReference>
<reference evidence="1 2" key="1">
    <citation type="submission" date="2016-10" db="EMBL/GenBank/DDBJ databases">
        <authorList>
            <person name="de Groot N.N."/>
        </authorList>
    </citation>
    <scope>NUCLEOTIDE SEQUENCE [LARGE SCALE GENOMIC DNA]</scope>
    <source>
        <strain evidence="1 2">DSM 15283</strain>
    </source>
</reference>
<dbReference type="Proteomes" id="UP000199144">
    <property type="component" value="Unassembled WGS sequence"/>
</dbReference>
<protein>
    <recommendedName>
        <fullName evidence="3">Sulfotransferase family protein</fullName>
    </recommendedName>
</protein>
<keyword evidence="2" id="KW-1185">Reference proteome</keyword>
<accession>A0A1I4TL06</accession>
<proteinExistence type="predicted"/>
<evidence type="ECO:0000313" key="2">
    <source>
        <dbReference type="Proteomes" id="UP000199144"/>
    </source>
</evidence>
<evidence type="ECO:0000313" key="1">
    <source>
        <dbReference type="EMBL" id="SFM77230.1"/>
    </source>
</evidence>
<sequence>MQVALHVGAHFTDDDKLIKSLGKNTEALASQGIAIPAPSSYRRQIRELLNTDRGGTPPADARAQLLANMSPDMTPDRIVLSNSNLFGVPRGVIRNDQLYPTAGERLTYIDELFQPDQLEIFLAIRDPATFLPAIVNGSPVETIEEATDGSVPMSLRWSELVLRMREALPHVPVTVWCNEDTPLIWEEVMRELAGLDPTVALEGSTDLLSDIMSEEGIRRFGDYVSTRPGLTEIQKRRVIAAFLDKFALEDELEEELDLPGWTEDLIDTLTEAYDEDVFQIERIPGVTLITP</sequence>
<dbReference type="EMBL" id="FOTQ01000018">
    <property type="protein sequence ID" value="SFM77230.1"/>
    <property type="molecule type" value="Genomic_DNA"/>
</dbReference>
<dbReference type="AlphaFoldDB" id="A0A1I4TL06"/>
<gene>
    <name evidence="1" type="ORF">SAMN04488042_1184</name>
</gene>
<organism evidence="1 2">
    <name type="scientific">Shimia aestuarii</name>
    <dbReference type="NCBI Taxonomy" id="254406"/>
    <lineage>
        <taxon>Bacteria</taxon>
        <taxon>Pseudomonadati</taxon>
        <taxon>Pseudomonadota</taxon>
        <taxon>Alphaproteobacteria</taxon>
        <taxon>Rhodobacterales</taxon>
        <taxon>Roseobacteraceae</taxon>
    </lineage>
</organism>
<dbReference type="STRING" id="254406.SAMN04488042_1184"/>
<name>A0A1I4TL06_9RHOB</name>
<evidence type="ECO:0008006" key="3">
    <source>
        <dbReference type="Google" id="ProtNLM"/>
    </source>
</evidence>